<feature type="transmembrane region" description="Helical" evidence="1">
    <location>
        <begin position="123"/>
        <end position="143"/>
    </location>
</feature>
<dbReference type="EMBL" id="BNAJ01000005">
    <property type="protein sequence ID" value="GHF45837.1"/>
    <property type="molecule type" value="Genomic_DNA"/>
</dbReference>
<feature type="transmembrane region" description="Helical" evidence="1">
    <location>
        <begin position="192"/>
        <end position="209"/>
    </location>
</feature>
<keyword evidence="1" id="KW-0472">Membrane</keyword>
<feature type="transmembrane region" description="Helical" evidence="1">
    <location>
        <begin position="93"/>
        <end position="111"/>
    </location>
</feature>
<sequence>MTIRPTRRSGLAAEAGVSFRTRRPTLPPVAGDAAPVPVQVDVRGVLRALSLLTGVMIVMGIVSRVASTTTTDFVGRDVLANMFALSGEGNMPTYYSSFLLAMAAAIAWVIARTKRQVNDRFQRAWLAISAVFVYLSVDEVAQIHERVATGVRRIVADSAVLHYAWVAPYALVVLAVIVTFVPFLLHLPRRTAGGMILAGALYVLGAMGLEVFEGVLDFEGHFFSVAMAALVTIEESLEMCSVVLFIGVLLDYLRRQLPDLHLDLSFIGGRSR</sequence>
<proteinExistence type="predicted"/>
<evidence type="ECO:0000256" key="1">
    <source>
        <dbReference type="SAM" id="Phobius"/>
    </source>
</evidence>
<organism evidence="2 3">
    <name type="scientific">Deinococcus metalli</name>
    <dbReference type="NCBI Taxonomy" id="1141878"/>
    <lineage>
        <taxon>Bacteria</taxon>
        <taxon>Thermotogati</taxon>
        <taxon>Deinococcota</taxon>
        <taxon>Deinococci</taxon>
        <taxon>Deinococcales</taxon>
        <taxon>Deinococcaceae</taxon>
        <taxon>Deinococcus</taxon>
    </lineage>
</organism>
<name>A0ABQ3JMK4_9DEIO</name>
<feature type="transmembrane region" description="Helical" evidence="1">
    <location>
        <begin position="45"/>
        <end position="66"/>
    </location>
</feature>
<reference evidence="3" key="1">
    <citation type="journal article" date="2019" name="Int. J. Syst. Evol. Microbiol.">
        <title>The Global Catalogue of Microorganisms (GCM) 10K type strain sequencing project: providing services to taxonomists for standard genome sequencing and annotation.</title>
        <authorList>
            <consortium name="The Broad Institute Genomics Platform"/>
            <consortium name="The Broad Institute Genome Sequencing Center for Infectious Disease"/>
            <person name="Wu L."/>
            <person name="Ma J."/>
        </authorList>
    </citation>
    <scope>NUCLEOTIDE SEQUENCE [LARGE SCALE GENOMIC DNA]</scope>
    <source>
        <strain evidence="3">CGMCC 1.18437</strain>
    </source>
</reference>
<comment type="caution">
    <text evidence="2">The sequence shown here is derived from an EMBL/GenBank/DDBJ whole genome shotgun (WGS) entry which is preliminary data.</text>
</comment>
<feature type="transmembrane region" description="Helical" evidence="1">
    <location>
        <begin position="221"/>
        <end position="250"/>
    </location>
</feature>
<keyword evidence="3" id="KW-1185">Reference proteome</keyword>
<keyword evidence="1" id="KW-0812">Transmembrane</keyword>
<keyword evidence="1" id="KW-1133">Transmembrane helix</keyword>
<evidence type="ECO:0000313" key="2">
    <source>
        <dbReference type="EMBL" id="GHF45837.1"/>
    </source>
</evidence>
<evidence type="ECO:0008006" key="4">
    <source>
        <dbReference type="Google" id="ProtNLM"/>
    </source>
</evidence>
<evidence type="ECO:0000313" key="3">
    <source>
        <dbReference type="Proteomes" id="UP000619376"/>
    </source>
</evidence>
<dbReference type="Proteomes" id="UP000619376">
    <property type="component" value="Unassembled WGS sequence"/>
</dbReference>
<accession>A0ABQ3JMK4</accession>
<gene>
    <name evidence="2" type="ORF">GCM10017781_22800</name>
</gene>
<protein>
    <recommendedName>
        <fullName evidence="4">Multidrug transporter</fullName>
    </recommendedName>
</protein>
<feature type="transmembrane region" description="Helical" evidence="1">
    <location>
        <begin position="163"/>
        <end position="185"/>
    </location>
</feature>